<accession>H6REM4</accession>
<dbReference type="InterPro" id="IPR017871">
    <property type="entry name" value="ABC_transporter-like_CS"/>
</dbReference>
<keyword evidence="6 7" id="KW-0472">Membrane</keyword>
<dbReference type="GO" id="GO:0005886">
    <property type="term" value="C:plasma membrane"/>
    <property type="evidence" value="ECO:0007669"/>
    <property type="project" value="UniProtKB-SubCell"/>
</dbReference>
<keyword evidence="5 7" id="KW-1133">Transmembrane helix</keyword>
<comment type="subcellular location">
    <subcellularLocation>
        <location evidence="1">Cell membrane</location>
        <topology evidence="1">Multi-pass membrane protein</topology>
    </subcellularLocation>
</comment>
<organism evidence="10">
    <name type="scientific">uncultured Flavobacteriia bacterium</name>
    <dbReference type="NCBI Taxonomy" id="212695"/>
    <lineage>
        <taxon>Bacteria</taxon>
        <taxon>Pseudomonadati</taxon>
        <taxon>Bacteroidota</taxon>
        <taxon>Flavobacteriia</taxon>
        <taxon>environmental samples</taxon>
    </lineage>
</organism>
<dbReference type="SMART" id="SM00382">
    <property type="entry name" value="AAA"/>
    <property type="match status" value="1"/>
</dbReference>
<evidence type="ECO:0000259" key="9">
    <source>
        <dbReference type="PROSITE" id="PS50929"/>
    </source>
</evidence>
<dbReference type="PROSITE" id="PS50929">
    <property type="entry name" value="ABC_TM1F"/>
    <property type="match status" value="1"/>
</dbReference>
<dbReference type="GO" id="GO:0005524">
    <property type="term" value="F:ATP binding"/>
    <property type="evidence" value="ECO:0007669"/>
    <property type="project" value="UniProtKB-KW"/>
</dbReference>
<dbReference type="Gene3D" id="1.20.1560.10">
    <property type="entry name" value="ABC transporter type 1, transmembrane domain"/>
    <property type="match status" value="1"/>
</dbReference>
<dbReference type="EC" id="3.6.3.-" evidence="10"/>
<evidence type="ECO:0000256" key="4">
    <source>
        <dbReference type="ARBA" id="ARBA00022840"/>
    </source>
</evidence>
<feature type="domain" description="ABC transporter" evidence="8">
    <location>
        <begin position="368"/>
        <end position="588"/>
    </location>
</feature>
<keyword evidence="10" id="KW-0378">Hydrolase</keyword>
<evidence type="ECO:0000256" key="7">
    <source>
        <dbReference type="SAM" id="Phobius"/>
    </source>
</evidence>
<dbReference type="GO" id="GO:0140359">
    <property type="term" value="F:ABC-type transporter activity"/>
    <property type="evidence" value="ECO:0007669"/>
    <property type="project" value="InterPro"/>
</dbReference>
<dbReference type="GO" id="GO:0034040">
    <property type="term" value="F:ATPase-coupled lipid transmembrane transporter activity"/>
    <property type="evidence" value="ECO:0007669"/>
    <property type="project" value="TreeGrafter"/>
</dbReference>
<dbReference type="PROSITE" id="PS50893">
    <property type="entry name" value="ABC_TRANSPORTER_2"/>
    <property type="match status" value="1"/>
</dbReference>
<dbReference type="GO" id="GO:0016887">
    <property type="term" value="F:ATP hydrolysis activity"/>
    <property type="evidence" value="ECO:0007669"/>
    <property type="project" value="InterPro"/>
</dbReference>
<feature type="transmembrane region" description="Helical" evidence="7">
    <location>
        <begin position="269"/>
        <end position="288"/>
    </location>
</feature>
<reference evidence="10" key="1">
    <citation type="journal article" date="2012" name="Environ. Microbiol.">
        <title>Genomic content of uncultured Bacteroidetes from contrasting oceanic provinces in the North Atlantic Ocean.</title>
        <authorList>
            <person name="Gomez-Pereira P.R."/>
            <person name="Schuler M."/>
            <person name="Fuchs B.M."/>
            <person name="Bennke C."/>
            <person name="Teeling H."/>
            <person name="Waldmann J."/>
            <person name="Richter M."/>
            <person name="Barbe V."/>
            <person name="Bataille E."/>
            <person name="Glockner F.O."/>
            <person name="Amann R."/>
        </authorList>
    </citation>
    <scope>NUCLEOTIDE SEQUENCE</scope>
</reference>
<gene>
    <name evidence="10" type="ORF">VIS_S18BIA10003</name>
</gene>
<dbReference type="InterPro" id="IPR011527">
    <property type="entry name" value="ABC1_TM_dom"/>
</dbReference>
<feature type="transmembrane region" description="Helical" evidence="7">
    <location>
        <begin position="78"/>
        <end position="99"/>
    </location>
</feature>
<dbReference type="InterPro" id="IPR027417">
    <property type="entry name" value="P-loop_NTPase"/>
</dbReference>
<dbReference type="InterPro" id="IPR039421">
    <property type="entry name" value="Type_1_exporter"/>
</dbReference>
<reference evidence="10" key="2">
    <citation type="submission" date="2012-02" db="EMBL/GenBank/DDBJ databases">
        <authorList>
            <person name="Genoscope - CEA"/>
        </authorList>
    </citation>
    <scope>NUCLEOTIDE SEQUENCE</scope>
</reference>
<dbReference type="Pfam" id="PF00005">
    <property type="entry name" value="ABC_tran"/>
    <property type="match status" value="1"/>
</dbReference>
<feature type="transmembrane region" description="Helical" evidence="7">
    <location>
        <begin position="20"/>
        <end position="44"/>
    </location>
</feature>
<evidence type="ECO:0000256" key="3">
    <source>
        <dbReference type="ARBA" id="ARBA00022741"/>
    </source>
</evidence>
<evidence type="ECO:0000313" key="10">
    <source>
        <dbReference type="EMBL" id="CCF99485.1"/>
    </source>
</evidence>
<evidence type="ECO:0000256" key="6">
    <source>
        <dbReference type="ARBA" id="ARBA00023136"/>
    </source>
</evidence>
<keyword evidence="3" id="KW-0547">Nucleotide-binding</keyword>
<dbReference type="CDD" id="cd03228">
    <property type="entry name" value="ABCC_MRP_Like"/>
    <property type="match status" value="1"/>
</dbReference>
<evidence type="ECO:0000256" key="1">
    <source>
        <dbReference type="ARBA" id="ARBA00004651"/>
    </source>
</evidence>
<dbReference type="Pfam" id="PF00664">
    <property type="entry name" value="ABC_membrane"/>
    <property type="match status" value="1"/>
</dbReference>
<keyword evidence="4" id="KW-0067">ATP-binding</keyword>
<dbReference type="EMBL" id="FO117581">
    <property type="protein sequence ID" value="CCF99485.1"/>
    <property type="molecule type" value="Genomic_DNA"/>
</dbReference>
<dbReference type="PANTHER" id="PTHR24221:SF654">
    <property type="entry name" value="ATP-BINDING CASSETTE SUB-FAMILY B MEMBER 6"/>
    <property type="match status" value="1"/>
</dbReference>
<feature type="domain" description="ABC transmembrane type-1" evidence="9">
    <location>
        <begin position="68"/>
        <end position="302"/>
    </location>
</feature>
<dbReference type="InterPro" id="IPR036640">
    <property type="entry name" value="ABC1_TM_sf"/>
</dbReference>
<protein>
    <submittedName>
        <fullName evidence="10">ABC transporter permease protein</fullName>
        <ecNumber evidence="10">3.6.3.-</ecNumber>
    </submittedName>
</protein>
<evidence type="ECO:0000256" key="5">
    <source>
        <dbReference type="ARBA" id="ARBA00022989"/>
    </source>
</evidence>
<proteinExistence type="predicted"/>
<dbReference type="Gene3D" id="3.40.50.300">
    <property type="entry name" value="P-loop containing nucleotide triphosphate hydrolases"/>
    <property type="match status" value="1"/>
</dbReference>
<evidence type="ECO:0000256" key="2">
    <source>
        <dbReference type="ARBA" id="ARBA00022692"/>
    </source>
</evidence>
<dbReference type="PANTHER" id="PTHR24221">
    <property type="entry name" value="ATP-BINDING CASSETTE SUB-FAMILY B"/>
    <property type="match status" value="1"/>
</dbReference>
<keyword evidence="2 7" id="KW-0812">Transmembrane</keyword>
<name>H6REM4_9BACT</name>
<dbReference type="SUPFAM" id="SSF90123">
    <property type="entry name" value="ABC transporter transmembrane region"/>
    <property type="match status" value="1"/>
</dbReference>
<feature type="transmembrane region" description="Helical" evidence="7">
    <location>
        <begin position="165"/>
        <end position="198"/>
    </location>
</feature>
<dbReference type="InterPro" id="IPR003593">
    <property type="entry name" value="AAA+_ATPase"/>
</dbReference>
<dbReference type="AlphaFoldDB" id="H6REM4"/>
<dbReference type="PROSITE" id="PS00211">
    <property type="entry name" value="ABC_TRANSPORTER_1"/>
    <property type="match status" value="1"/>
</dbReference>
<dbReference type="InterPro" id="IPR003439">
    <property type="entry name" value="ABC_transporter-like_ATP-bd"/>
</dbReference>
<evidence type="ECO:0000259" key="8">
    <source>
        <dbReference type="PROSITE" id="PS50893"/>
    </source>
</evidence>
<sequence>MKSNYRTFLTLVGKYNRAFYFSTFFILLSSIYEMGSLLLLIPYIEILQNGEIIDGSSKTGFIINWVKDFFQLNTNLEILIFSSVSISLIFFVGFFFKYFSSKLSTKLTFKIAHDLSQKAFLNLVRKPFKFIRSENSSEYISLISVKITQIVYGYFLSLYNLLNGIFLFGFLLIFILSINLSLGFTILFSLILIFGGLIKFKGRKIYNRGTKISEKNSQIVKFIQETRGFIRQIFLYELGDFFVSKFKDLDKESKKLQFQNQWQGTYPKFFVESSVLTIIPLLIILSITLSYKSTSSQGELISNSLKLFVFLIVSIQRLLPVANQMYVGIITIKGTQGSINDYLRLVNNLSFKSKLSKKTVEISFNNKISIENISFQYVKQNELFNNLNFQIFKSQKIALIGKSGAGKSTFIDLLSGLSIPTEGEIKIDEVLLSNSNRRSWSRKVTYVPQQDFFLDEPVLENILLGSNIETFDFERLKWACKMAMVDDFIEISESGLSVSMGENGNKFSGGQKQRIGIARAMYRNSELLILDESTSSLDFEIEKKIIQNILNLKNQTIIFVTHRLRVLRYFDKVYRVDNQKIKLENSEI</sequence>
<dbReference type="SUPFAM" id="SSF52540">
    <property type="entry name" value="P-loop containing nucleoside triphosphate hydrolases"/>
    <property type="match status" value="1"/>
</dbReference>